<dbReference type="PANTHER" id="PTHR31793">
    <property type="entry name" value="4-HYDROXYBENZOYL-COA THIOESTERASE FAMILY MEMBER"/>
    <property type="match status" value="1"/>
</dbReference>
<protein>
    <recommendedName>
        <fullName evidence="3">Thioesterase</fullName>
    </recommendedName>
</protein>
<organism evidence="1 2">
    <name type="scientific">Roseobacter denitrificans (strain ATCC 33942 / OCh 114)</name>
    <name type="common">Erythrobacter sp. (strain OCh 114)</name>
    <name type="synonym">Roseobacter denitrificans</name>
    <dbReference type="NCBI Taxonomy" id="375451"/>
    <lineage>
        <taxon>Bacteria</taxon>
        <taxon>Pseudomonadati</taxon>
        <taxon>Pseudomonadota</taxon>
        <taxon>Alphaproteobacteria</taxon>
        <taxon>Rhodobacterales</taxon>
        <taxon>Roseobacteraceae</taxon>
        <taxon>Roseobacter</taxon>
    </lineage>
</organism>
<dbReference type="Pfam" id="PF13279">
    <property type="entry name" value="4HBT_2"/>
    <property type="match status" value="1"/>
</dbReference>
<dbReference type="PANTHER" id="PTHR31793:SF2">
    <property type="entry name" value="BLR1345 PROTEIN"/>
    <property type="match status" value="1"/>
</dbReference>
<reference evidence="1 2" key="1">
    <citation type="journal article" date="2007" name="J. Bacteriol.">
        <title>The complete genome sequence of Roseobacter denitrificans reveals a mixotrophic rather than photosynthetic metabolism.</title>
        <authorList>
            <person name="Swingley W.D."/>
            <person name="Sadekar S."/>
            <person name="Mastrian S.D."/>
            <person name="Matthies H.J."/>
            <person name="Hao J."/>
            <person name="Ramos H."/>
            <person name="Acharya C.R."/>
            <person name="Conrad A.L."/>
            <person name="Taylor H.L."/>
            <person name="Dejesa L.C."/>
            <person name="Shah M.K."/>
            <person name="O'huallachain M.E."/>
            <person name="Lince M.T."/>
            <person name="Blankenship R.E."/>
            <person name="Beatty J.T."/>
            <person name="Touchman J.W."/>
        </authorList>
    </citation>
    <scope>NUCLEOTIDE SEQUENCE [LARGE SCALE GENOMIC DNA]</scope>
    <source>
        <strain evidence="2">ATCC 33942 / OCh 114</strain>
    </source>
</reference>
<keyword evidence="2" id="KW-1185">Reference proteome</keyword>
<dbReference type="HOGENOM" id="CLU_101141_6_0_5"/>
<proteinExistence type="predicted"/>
<evidence type="ECO:0008006" key="3">
    <source>
        <dbReference type="Google" id="ProtNLM"/>
    </source>
</evidence>
<dbReference type="EMBL" id="CP000362">
    <property type="protein sequence ID" value="ABG32834.1"/>
    <property type="molecule type" value="Genomic_DNA"/>
</dbReference>
<dbReference type="InterPro" id="IPR050563">
    <property type="entry name" value="4-hydroxybenzoyl-CoA_TE"/>
</dbReference>
<gene>
    <name evidence="1" type="ordered locus">RD1_3335</name>
</gene>
<evidence type="ECO:0000313" key="2">
    <source>
        <dbReference type="Proteomes" id="UP000007029"/>
    </source>
</evidence>
<dbReference type="SUPFAM" id="SSF54637">
    <property type="entry name" value="Thioesterase/thiol ester dehydrase-isomerase"/>
    <property type="match status" value="1"/>
</dbReference>
<sequence>MGDGLSFTSLSLDEHGRRGSSHRQRHPLRIILAAMETTLFRSSVMNVRPEWIDYNGHMNMAYYAVLFDEASDEIYPQIGFGPAYQKTGFTTYTAEFHICYLRELHLHDPVTVTLQLLDFDAKRFHFYQEIWHEDGWCAATAEALSLHVDQSGPRVAPMPRHILDKLRNLHDAHSRLPRPDRAGRQIGIRRKV</sequence>
<dbReference type="eggNOG" id="COG0824">
    <property type="taxonomic scope" value="Bacteria"/>
</dbReference>
<evidence type="ECO:0000313" key="1">
    <source>
        <dbReference type="EMBL" id="ABG32834.1"/>
    </source>
</evidence>
<dbReference type="Proteomes" id="UP000007029">
    <property type="component" value="Chromosome"/>
</dbReference>
<dbReference type="AlphaFoldDB" id="Q163K9"/>
<dbReference type="Gene3D" id="3.10.129.10">
    <property type="entry name" value="Hotdog Thioesterase"/>
    <property type="match status" value="1"/>
</dbReference>
<dbReference type="InterPro" id="IPR029069">
    <property type="entry name" value="HotDog_dom_sf"/>
</dbReference>
<dbReference type="KEGG" id="rde:RD1_3335"/>
<dbReference type="CDD" id="cd00586">
    <property type="entry name" value="4HBT"/>
    <property type="match status" value="1"/>
</dbReference>
<name>Q163K9_ROSDO</name>
<accession>Q163K9</accession>
<dbReference type="STRING" id="375451.RD1_3335"/>
<dbReference type="GO" id="GO:0047617">
    <property type="term" value="F:fatty acyl-CoA hydrolase activity"/>
    <property type="evidence" value="ECO:0007669"/>
    <property type="project" value="TreeGrafter"/>
</dbReference>